<dbReference type="VEuPathDB" id="FungiDB:PGUG_02945"/>
<proteinExistence type="predicted"/>
<dbReference type="EC" id="6.1.1.11" evidence="1"/>
<accession>A5DI44</accession>
<dbReference type="Proteomes" id="UP000001997">
    <property type="component" value="Unassembled WGS sequence"/>
</dbReference>
<feature type="binding site" evidence="8">
    <location>
        <position position="421"/>
    </location>
    <ligand>
        <name>L-serine</name>
        <dbReference type="ChEBI" id="CHEBI:33384"/>
    </ligand>
</feature>
<evidence type="ECO:0000256" key="3">
    <source>
        <dbReference type="ARBA" id="ARBA00022741"/>
    </source>
</evidence>
<evidence type="ECO:0000256" key="6">
    <source>
        <dbReference type="ARBA" id="ARBA00031113"/>
    </source>
</evidence>
<dbReference type="InterPro" id="IPR002314">
    <property type="entry name" value="aa-tRNA-synt_IIb"/>
</dbReference>
<organism evidence="11 12">
    <name type="scientific">Meyerozyma guilliermondii (strain ATCC 6260 / CBS 566 / DSM 6381 / JCM 1539 / NBRC 10279 / NRRL Y-324)</name>
    <name type="common">Yeast</name>
    <name type="synonym">Candida guilliermondii</name>
    <dbReference type="NCBI Taxonomy" id="294746"/>
    <lineage>
        <taxon>Eukaryota</taxon>
        <taxon>Fungi</taxon>
        <taxon>Dikarya</taxon>
        <taxon>Ascomycota</taxon>
        <taxon>Saccharomycotina</taxon>
        <taxon>Pichiomycetes</taxon>
        <taxon>Debaryomycetaceae</taxon>
        <taxon>Meyerozyma</taxon>
    </lineage>
</organism>
<feature type="domain" description="Aminoacyl-transfer RNA synthetases class-II family profile" evidence="10">
    <location>
        <begin position="175"/>
        <end position="450"/>
    </location>
</feature>
<feature type="binding site" evidence="9">
    <location>
        <begin position="388"/>
        <end position="391"/>
    </location>
    <ligand>
        <name>ATP</name>
        <dbReference type="ChEBI" id="CHEBI:30616"/>
    </ligand>
</feature>
<dbReference type="Pfam" id="PF00587">
    <property type="entry name" value="tRNA-synt_2b"/>
    <property type="match status" value="1"/>
</dbReference>
<dbReference type="KEGG" id="pgu:PGUG_02945"/>
<feature type="site" description="Important for serine binding" evidence="8">
    <location>
        <position position="423"/>
    </location>
</feature>
<dbReference type="eggNOG" id="KOG2509">
    <property type="taxonomic scope" value="Eukaryota"/>
</dbReference>
<dbReference type="STRING" id="294746.A5DI44"/>
<dbReference type="PIRSF" id="PIRSF001529">
    <property type="entry name" value="Ser-tRNA-synth_IIa"/>
    <property type="match status" value="1"/>
</dbReference>
<reference evidence="11 12" key="1">
    <citation type="journal article" date="2009" name="Nature">
        <title>Evolution of pathogenicity and sexual reproduction in eight Candida genomes.</title>
        <authorList>
            <person name="Butler G."/>
            <person name="Rasmussen M.D."/>
            <person name="Lin M.F."/>
            <person name="Santos M.A."/>
            <person name="Sakthikumar S."/>
            <person name="Munro C.A."/>
            <person name="Rheinbay E."/>
            <person name="Grabherr M."/>
            <person name="Forche A."/>
            <person name="Reedy J.L."/>
            <person name="Agrafioti I."/>
            <person name="Arnaud M.B."/>
            <person name="Bates S."/>
            <person name="Brown A.J."/>
            <person name="Brunke S."/>
            <person name="Costanzo M.C."/>
            <person name="Fitzpatrick D.A."/>
            <person name="de Groot P.W."/>
            <person name="Harris D."/>
            <person name="Hoyer L.L."/>
            <person name="Hube B."/>
            <person name="Klis F.M."/>
            <person name="Kodira C."/>
            <person name="Lennard N."/>
            <person name="Logue M.E."/>
            <person name="Martin R."/>
            <person name="Neiman A.M."/>
            <person name="Nikolaou E."/>
            <person name="Quail M.A."/>
            <person name="Quinn J."/>
            <person name="Santos M.C."/>
            <person name="Schmitzberger F.F."/>
            <person name="Sherlock G."/>
            <person name="Shah P."/>
            <person name="Silverstein K.A."/>
            <person name="Skrzypek M.S."/>
            <person name="Soll D."/>
            <person name="Staggs R."/>
            <person name="Stansfield I."/>
            <person name="Stumpf M.P."/>
            <person name="Sudbery P.E."/>
            <person name="Srikantha T."/>
            <person name="Zeng Q."/>
            <person name="Berman J."/>
            <person name="Berriman M."/>
            <person name="Heitman J."/>
            <person name="Gow N.A."/>
            <person name="Lorenz M.C."/>
            <person name="Birren B.W."/>
            <person name="Kellis M."/>
            <person name="Cuomo C.A."/>
        </authorList>
    </citation>
    <scope>NUCLEOTIDE SEQUENCE [LARGE SCALE GENOMIC DNA]</scope>
    <source>
        <strain evidence="12">ATCC 6260 / CBS 566 / DSM 6381 / JCM 1539 / NBRC 10279 / NRRL Y-324</strain>
    </source>
</reference>
<keyword evidence="3" id="KW-0547">Nucleotide-binding</keyword>
<dbReference type="InParanoid" id="A5DI44"/>
<dbReference type="Gene3D" id="1.10.287.40">
    <property type="entry name" value="Serine-tRNA synthetase, tRNA binding domain"/>
    <property type="match status" value="1"/>
</dbReference>
<dbReference type="InterPro" id="IPR042103">
    <property type="entry name" value="SerRS_1_N_sf"/>
</dbReference>
<evidence type="ECO:0000313" key="11">
    <source>
        <dbReference type="EMBL" id="EDK38847.2"/>
    </source>
</evidence>
<dbReference type="GO" id="GO:0004828">
    <property type="term" value="F:serine-tRNA ligase activity"/>
    <property type="evidence" value="ECO:0007669"/>
    <property type="project" value="UniProtKB-EC"/>
</dbReference>
<feature type="binding site" evidence="8">
    <location>
        <position position="269"/>
    </location>
    <ligand>
        <name>L-serine</name>
        <dbReference type="ChEBI" id="CHEBI:33384"/>
    </ligand>
</feature>
<keyword evidence="5" id="KW-0030">Aminoacyl-tRNA synthetase</keyword>
<sequence length="462" mass="52271">MQPANFATSENTVMTLLTRRAPRLIFCRCSSSLKRPVLDIKSIIARKDEYRDSINKRKLPQSYVQNLEDIVERRNHEVELAKQIDSLRHERSIMGEAMKKEKSPQIKESLIELKSQLKYLEEQHKELSSEILDKAEGLPNLIDPTIAESEAEIVQFINCESEKDAVSIKPATTFDHREIAENLSIVDFQSAAKVSGSSWYYLIGDGALLEQALVQYGLKKARQYGYRMVTPPSIVKNEFVHACGFKPNDQNNEKQIYGIEGGNLSLTGTAEIPLGAIHSGTDFENGQKFPIKYVGVSRAYRAEAGARGKDTKGLYRVHEFTKVELFHFTTPEYAKQELEDLRQLQTEIIEELGLMSKMIKMPADDLGAPALMKYDCEAWMPGRGNWGELTSSSNCGDYQARRLGIRYRNSDNKLQFVHTLNGTCMAVPRVIVAIIEQFYDEATNTIKIPPVLQEYMDGKDAI</sequence>
<dbReference type="InterPro" id="IPR002317">
    <property type="entry name" value="Ser-tRNA-ligase_type_1"/>
</dbReference>
<keyword evidence="12" id="KW-1185">Reference proteome</keyword>
<evidence type="ECO:0000256" key="4">
    <source>
        <dbReference type="ARBA" id="ARBA00022840"/>
    </source>
</evidence>
<feature type="binding site" evidence="9">
    <location>
        <begin position="301"/>
        <end position="303"/>
    </location>
    <ligand>
        <name>ATP</name>
        <dbReference type="ChEBI" id="CHEBI:30616"/>
    </ligand>
</feature>
<dbReference type="FunCoup" id="A5DI44">
    <property type="interactions" value="870"/>
</dbReference>
<dbReference type="GeneID" id="5127050"/>
<evidence type="ECO:0000259" key="10">
    <source>
        <dbReference type="PROSITE" id="PS50862"/>
    </source>
</evidence>
<dbReference type="HOGENOM" id="CLU_023797_4_3_1"/>
<dbReference type="GO" id="GO:0005524">
    <property type="term" value="F:ATP binding"/>
    <property type="evidence" value="ECO:0007669"/>
    <property type="project" value="UniProtKB-KW"/>
</dbReference>
<dbReference type="SUPFAM" id="SSF55681">
    <property type="entry name" value="Class II aaRS and biotin synthetases"/>
    <property type="match status" value="1"/>
</dbReference>
<dbReference type="AlphaFoldDB" id="A5DI44"/>
<evidence type="ECO:0000256" key="7">
    <source>
        <dbReference type="ARBA" id="ARBA00034892"/>
    </source>
</evidence>
<feature type="binding site" evidence="8">
    <location>
        <position position="324"/>
    </location>
    <ligand>
        <name>L-serine</name>
        <dbReference type="ChEBI" id="CHEBI:33384"/>
    </ligand>
</feature>
<dbReference type="InterPro" id="IPR010978">
    <property type="entry name" value="tRNA-bd_arm"/>
</dbReference>
<dbReference type="NCBIfam" id="TIGR00414">
    <property type="entry name" value="serS"/>
    <property type="match status" value="1"/>
</dbReference>
<feature type="binding site" evidence="8">
    <location>
        <position position="301"/>
    </location>
    <ligand>
        <name>L-serine</name>
        <dbReference type="ChEBI" id="CHEBI:33384"/>
    </ligand>
</feature>
<keyword evidence="2" id="KW-0436">Ligase</keyword>
<dbReference type="GO" id="GO:0006434">
    <property type="term" value="P:seryl-tRNA aminoacylation"/>
    <property type="evidence" value="ECO:0007669"/>
    <property type="project" value="InterPro"/>
</dbReference>
<dbReference type="PROSITE" id="PS50862">
    <property type="entry name" value="AA_TRNA_LIGASE_II"/>
    <property type="match status" value="1"/>
</dbReference>
<dbReference type="InterPro" id="IPR015866">
    <property type="entry name" value="Ser-tRNA-synth_1_N"/>
</dbReference>
<name>A5DI44_PICGU</name>
<dbReference type="EMBL" id="CH408157">
    <property type="protein sequence ID" value="EDK38847.2"/>
    <property type="molecule type" value="Genomic_DNA"/>
</dbReference>
<feature type="binding site" evidence="9">
    <location>
        <begin position="317"/>
        <end position="320"/>
    </location>
    <ligand>
        <name>ATP</name>
        <dbReference type="ChEBI" id="CHEBI:30616"/>
    </ligand>
</feature>
<dbReference type="OrthoDB" id="10264585at2759"/>
<dbReference type="PANTHER" id="PTHR11778">
    <property type="entry name" value="SERYL-TRNA SYNTHETASE"/>
    <property type="match status" value="1"/>
</dbReference>
<evidence type="ECO:0000256" key="1">
    <source>
        <dbReference type="ARBA" id="ARBA00012840"/>
    </source>
</evidence>
<evidence type="ECO:0000256" key="5">
    <source>
        <dbReference type="ARBA" id="ARBA00023146"/>
    </source>
</evidence>
<gene>
    <name evidence="11" type="ORF">PGUG_02945</name>
</gene>
<evidence type="ECO:0000313" key="12">
    <source>
        <dbReference type="Proteomes" id="UP000001997"/>
    </source>
</evidence>
<keyword evidence="4 9" id="KW-0067">ATP-binding</keyword>
<dbReference type="Pfam" id="PF02403">
    <property type="entry name" value="Seryl_tRNA_N"/>
    <property type="match status" value="1"/>
</dbReference>
<evidence type="ECO:0000256" key="2">
    <source>
        <dbReference type="ARBA" id="ARBA00022598"/>
    </source>
</evidence>
<dbReference type="SUPFAM" id="SSF46589">
    <property type="entry name" value="tRNA-binding arm"/>
    <property type="match status" value="1"/>
</dbReference>
<dbReference type="OMA" id="EQNCIDR"/>
<dbReference type="Gene3D" id="3.30.930.10">
    <property type="entry name" value="Bira Bifunctional Protein, Domain 2"/>
    <property type="match status" value="1"/>
</dbReference>
<evidence type="ECO:0000256" key="9">
    <source>
        <dbReference type="PIRSR" id="PIRSR001529-2"/>
    </source>
</evidence>
<dbReference type="InterPro" id="IPR006195">
    <property type="entry name" value="aa-tRNA-synth_II"/>
</dbReference>
<protein>
    <recommendedName>
        <fullName evidence="1">serine--tRNA ligase</fullName>
        <ecNumber evidence="1">6.1.1.11</ecNumber>
    </recommendedName>
    <alternativeName>
        <fullName evidence="6">Seryl-tRNA synthetase</fullName>
    </alternativeName>
    <alternativeName>
        <fullName evidence="7">Seryl-tRNA(Ser) synthetase</fullName>
    </alternativeName>
</protein>
<dbReference type="PRINTS" id="PR00981">
    <property type="entry name" value="TRNASYNTHSER"/>
</dbReference>
<dbReference type="InterPro" id="IPR045864">
    <property type="entry name" value="aa-tRNA-synth_II/BPL/LPL"/>
</dbReference>
<dbReference type="RefSeq" id="XP_001485216.2">
    <property type="nucleotide sequence ID" value="XM_001485166.1"/>
</dbReference>
<dbReference type="UniPathway" id="UPA00906">
    <property type="reaction ID" value="UER00895"/>
</dbReference>
<evidence type="ECO:0000256" key="8">
    <source>
        <dbReference type="PIRSR" id="PIRSR001529-1"/>
    </source>
</evidence>